<dbReference type="Proteomes" id="UP000469870">
    <property type="component" value="Unassembled WGS sequence"/>
</dbReference>
<dbReference type="PANTHER" id="PTHR45947">
    <property type="entry name" value="SULFOQUINOVOSYL TRANSFERASE SQD2"/>
    <property type="match status" value="1"/>
</dbReference>
<dbReference type="Gene3D" id="3.40.50.2000">
    <property type="entry name" value="Glycogen Phosphorylase B"/>
    <property type="match status" value="2"/>
</dbReference>
<feature type="domain" description="Glycosyl transferase family 1" evidence="1">
    <location>
        <begin position="85"/>
        <end position="238"/>
    </location>
</feature>
<organism evidence="2 3">
    <name type="scientific">Fundicoccus ignavus</name>
    <dbReference type="NCBI Taxonomy" id="2664442"/>
    <lineage>
        <taxon>Bacteria</taxon>
        <taxon>Bacillati</taxon>
        <taxon>Bacillota</taxon>
        <taxon>Bacilli</taxon>
        <taxon>Lactobacillales</taxon>
        <taxon>Aerococcaceae</taxon>
        <taxon>Fundicoccus</taxon>
    </lineage>
</organism>
<dbReference type="Pfam" id="PF00534">
    <property type="entry name" value="Glycos_transf_1"/>
    <property type="match status" value="1"/>
</dbReference>
<dbReference type="InterPro" id="IPR001296">
    <property type="entry name" value="Glyco_trans_1"/>
</dbReference>
<dbReference type="GO" id="GO:0016757">
    <property type="term" value="F:glycosyltransferase activity"/>
    <property type="evidence" value="ECO:0007669"/>
    <property type="project" value="InterPro"/>
</dbReference>
<reference evidence="2 3" key="1">
    <citation type="submission" date="2019-11" db="EMBL/GenBank/DDBJ databases">
        <title>Characterisation of Fundicoccus ignavus gen. nov. sp. nov., a novel genus of the family Aerococcaceae isolated from bulk tank milk.</title>
        <authorList>
            <person name="Siebert A."/>
            <person name="Huptas C."/>
            <person name="Wenning M."/>
            <person name="Scherer S."/>
            <person name="Doll E.V."/>
        </authorList>
    </citation>
    <scope>NUCLEOTIDE SEQUENCE [LARGE SCALE GENOMIC DNA]</scope>
    <source>
        <strain evidence="2 3">DSM 109653</strain>
    </source>
</reference>
<evidence type="ECO:0000259" key="1">
    <source>
        <dbReference type="Pfam" id="PF00534"/>
    </source>
</evidence>
<dbReference type="InterPro" id="IPR050194">
    <property type="entry name" value="Glycosyltransferase_grp1"/>
</dbReference>
<accession>A0A844BWH1</accession>
<dbReference type="AlphaFoldDB" id="A0A844BWH1"/>
<comment type="caution">
    <text evidence="2">The sequence shown here is derived from an EMBL/GenBank/DDBJ whole genome shotgun (WGS) entry which is preliminary data.</text>
</comment>
<dbReference type="CDD" id="cd03801">
    <property type="entry name" value="GT4_PimA-like"/>
    <property type="match status" value="1"/>
</dbReference>
<evidence type="ECO:0000313" key="2">
    <source>
        <dbReference type="EMBL" id="MRI80826.1"/>
    </source>
</evidence>
<dbReference type="SUPFAM" id="SSF53756">
    <property type="entry name" value="UDP-Glycosyltransferase/glycogen phosphorylase"/>
    <property type="match status" value="1"/>
</dbReference>
<evidence type="ECO:0000313" key="3">
    <source>
        <dbReference type="Proteomes" id="UP000469870"/>
    </source>
</evidence>
<sequence>MVLEQIVGHDYKYYLSGIITNHDKDTEIAIYRQNLINADYVLCPSEFVINSITMHSWGGEMENKLRLIPYGVDLDMFSYVKRVWKPGTTLKILTVAGISLRKGINYLLDAMDELQGYNIKLSVLGVPIGEEGRALVARMKDMKNVDYRGSVSHIEINKAYQDNDLFILPSLVEGSALSVYEALATGMPCIVTNNTGSVVDNGVDGFIIEEESAKSIVQAIQCIYTQEINIEHMSVSARRKAENYSWNHFEDRIASFYDSIL</sequence>
<proteinExistence type="predicted"/>
<dbReference type="EMBL" id="WJQR01000002">
    <property type="protein sequence ID" value="MRI80826.1"/>
    <property type="molecule type" value="Genomic_DNA"/>
</dbReference>
<gene>
    <name evidence="2" type="ORF">GIY11_02125</name>
</gene>
<name>A0A844BWH1_9LACT</name>
<dbReference type="PANTHER" id="PTHR45947:SF3">
    <property type="entry name" value="SULFOQUINOVOSYL TRANSFERASE SQD2"/>
    <property type="match status" value="1"/>
</dbReference>
<protein>
    <submittedName>
        <fullName evidence="2">Glycosyltransferase</fullName>
    </submittedName>
</protein>
<keyword evidence="2" id="KW-0808">Transferase</keyword>